<proteinExistence type="predicted"/>
<dbReference type="CDD" id="cd12432">
    <property type="entry name" value="RRM_ACINU"/>
    <property type="match status" value="1"/>
</dbReference>
<dbReference type="EMBL" id="MU005614">
    <property type="protein sequence ID" value="KAF2678116.1"/>
    <property type="molecule type" value="Genomic_DNA"/>
</dbReference>
<feature type="region of interest" description="Disordered" evidence="1">
    <location>
        <begin position="619"/>
        <end position="651"/>
    </location>
</feature>
<dbReference type="Gene3D" id="1.10.720.30">
    <property type="entry name" value="SAP domain"/>
    <property type="match status" value="1"/>
</dbReference>
<feature type="compositionally biased region" description="Low complexity" evidence="1">
    <location>
        <begin position="89"/>
        <end position="103"/>
    </location>
</feature>
<gene>
    <name evidence="3" type="ORF">K458DRAFT_481011</name>
</gene>
<dbReference type="Pfam" id="PF02037">
    <property type="entry name" value="SAP"/>
    <property type="match status" value="1"/>
</dbReference>
<dbReference type="PANTHER" id="PTHR47031:SF3">
    <property type="entry name" value="SAP DOMAIN-CONTAINING PROTEIN"/>
    <property type="match status" value="1"/>
</dbReference>
<feature type="compositionally biased region" description="Basic and acidic residues" evidence="1">
    <location>
        <begin position="186"/>
        <end position="196"/>
    </location>
</feature>
<dbReference type="Proteomes" id="UP000799291">
    <property type="component" value="Unassembled WGS sequence"/>
</dbReference>
<dbReference type="AlphaFoldDB" id="A0A6G1IIQ5"/>
<feature type="compositionally biased region" description="Gly residues" evidence="1">
    <location>
        <begin position="620"/>
        <end position="651"/>
    </location>
</feature>
<dbReference type="SUPFAM" id="SSF68906">
    <property type="entry name" value="SAP domain"/>
    <property type="match status" value="1"/>
</dbReference>
<evidence type="ECO:0000313" key="4">
    <source>
        <dbReference type="Proteomes" id="UP000799291"/>
    </source>
</evidence>
<evidence type="ECO:0000256" key="1">
    <source>
        <dbReference type="SAM" id="MobiDB-lite"/>
    </source>
</evidence>
<evidence type="ECO:0000259" key="2">
    <source>
        <dbReference type="Pfam" id="PF02037"/>
    </source>
</evidence>
<accession>A0A6G1IIQ5</accession>
<dbReference type="InterPro" id="IPR003034">
    <property type="entry name" value="SAP_dom"/>
</dbReference>
<reference evidence="3" key="1">
    <citation type="journal article" date="2020" name="Stud. Mycol.">
        <title>101 Dothideomycetes genomes: a test case for predicting lifestyles and emergence of pathogens.</title>
        <authorList>
            <person name="Haridas S."/>
            <person name="Albert R."/>
            <person name="Binder M."/>
            <person name="Bloem J."/>
            <person name="Labutti K."/>
            <person name="Salamov A."/>
            <person name="Andreopoulos B."/>
            <person name="Baker S."/>
            <person name="Barry K."/>
            <person name="Bills G."/>
            <person name="Bluhm B."/>
            <person name="Cannon C."/>
            <person name="Castanera R."/>
            <person name="Culley D."/>
            <person name="Daum C."/>
            <person name="Ezra D."/>
            <person name="Gonzalez J."/>
            <person name="Henrissat B."/>
            <person name="Kuo A."/>
            <person name="Liang C."/>
            <person name="Lipzen A."/>
            <person name="Lutzoni F."/>
            <person name="Magnuson J."/>
            <person name="Mondo S."/>
            <person name="Nolan M."/>
            <person name="Ohm R."/>
            <person name="Pangilinan J."/>
            <person name="Park H.-J."/>
            <person name="Ramirez L."/>
            <person name="Alfaro M."/>
            <person name="Sun H."/>
            <person name="Tritt A."/>
            <person name="Yoshinaga Y."/>
            <person name="Zwiers L.-H."/>
            <person name="Turgeon B."/>
            <person name="Goodwin S."/>
            <person name="Spatafora J."/>
            <person name="Crous P."/>
            <person name="Grigoriev I."/>
        </authorList>
    </citation>
    <scope>NUCLEOTIDE SEQUENCE</scope>
    <source>
        <strain evidence="3">CBS 122367</strain>
    </source>
</reference>
<dbReference type="InterPro" id="IPR032552">
    <property type="entry name" value="RSB_motif"/>
</dbReference>
<feature type="region of interest" description="Disordered" evidence="1">
    <location>
        <begin position="494"/>
        <end position="526"/>
    </location>
</feature>
<dbReference type="InterPro" id="IPR036361">
    <property type="entry name" value="SAP_dom_sf"/>
</dbReference>
<dbReference type="InterPro" id="IPR034257">
    <property type="entry name" value="Acinus_RRM"/>
</dbReference>
<feature type="compositionally biased region" description="Acidic residues" evidence="1">
    <location>
        <begin position="274"/>
        <end position="283"/>
    </location>
</feature>
<feature type="compositionally biased region" description="Polar residues" evidence="1">
    <location>
        <begin position="204"/>
        <end position="214"/>
    </location>
</feature>
<evidence type="ECO:0000313" key="3">
    <source>
        <dbReference type="EMBL" id="KAF2678116.1"/>
    </source>
</evidence>
<sequence length="651" mass="70913">MADYNKQTVANLRQLLKDRGIPSTGLTRKAQIIEKLEEWDSREESESEPAPAPAPAEKGSEPVPAVLQREDEAAEPGNPDGERKHVLVKPEIVPEPVQQPETPAIEVTTTTAPDTMMAEPTSENMPMAVEANAPATAGEPASTTDAPEATPVPDVEDCTPAQATLPASEPAIADFAMADRTPSPAPDEKPSVEKADLFPIPERSATSTAEPSRLSTEELEADTRKRKRRSLTPDLPSRDVRAKKRRPSENAAPEIYLQEDRDADTMMEQRQSEEQEQEADENSVNDTPKSVSKSESKMPETEQEHPETRTDTGKKEKGPLFRGLFRPTVVSAPTEALTDDRPIAPALHAATAAIYIRNFMRPLRPDSLRAHLVSLATPPSSSPDPSIVKTLFLDGMKTHALVLFSSTTAASRVRASLHGSIWPPEGNRKDLWVDFVPEDKVEDWIKEEEDAIAAEKEARGAGRPTPAKKYEVVYSEADDGTVTAVFQELGASASAPAWNPPKGPRRASQQLTAPAAAKAAPTEETRQGIEKSFKTLDELFLSTTAKPPLYYLPVSDERSEARLKDLDLETARDWAPEERRKGRGMVGSRLDQKVRFGFDDEDRVIELGFDFGPWADDSRGGGAGRGGFRGVRGGRGGGYRGGGRGGWRSGN</sequence>
<dbReference type="PANTHER" id="PTHR47031">
    <property type="entry name" value="SAP DNA-BINDING DOMAIN-CONTAINING PROTEIN"/>
    <property type="match status" value="1"/>
</dbReference>
<dbReference type="Pfam" id="PF16294">
    <property type="entry name" value="RSB_motif"/>
    <property type="match status" value="1"/>
</dbReference>
<organism evidence="3 4">
    <name type="scientific">Lentithecium fluviatile CBS 122367</name>
    <dbReference type="NCBI Taxonomy" id="1168545"/>
    <lineage>
        <taxon>Eukaryota</taxon>
        <taxon>Fungi</taxon>
        <taxon>Dikarya</taxon>
        <taxon>Ascomycota</taxon>
        <taxon>Pezizomycotina</taxon>
        <taxon>Dothideomycetes</taxon>
        <taxon>Pleosporomycetidae</taxon>
        <taxon>Pleosporales</taxon>
        <taxon>Massarineae</taxon>
        <taxon>Lentitheciaceae</taxon>
        <taxon>Lentithecium</taxon>
    </lineage>
</organism>
<name>A0A6G1IIQ5_9PLEO</name>
<protein>
    <recommendedName>
        <fullName evidence="2">SAP domain-containing protein</fullName>
    </recommendedName>
</protein>
<feature type="compositionally biased region" description="Basic and acidic residues" evidence="1">
    <location>
        <begin position="292"/>
        <end position="319"/>
    </location>
</feature>
<dbReference type="OrthoDB" id="5348404at2759"/>
<feature type="domain" description="SAP" evidence="2">
    <location>
        <begin position="3"/>
        <end position="40"/>
    </location>
</feature>
<feature type="region of interest" description="Disordered" evidence="1">
    <location>
        <begin position="133"/>
        <end position="322"/>
    </location>
</feature>
<keyword evidence="4" id="KW-1185">Reference proteome</keyword>
<feature type="region of interest" description="Disordered" evidence="1">
    <location>
        <begin position="37"/>
        <end position="119"/>
    </location>
</feature>